<reference evidence="2 3" key="1">
    <citation type="submission" date="2016-10" db="EMBL/GenBank/DDBJ databases">
        <authorList>
            <person name="de Groot N.N."/>
        </authorList>
    </citation>
    <scope>NUCLEOTIDE SEQUENCE [LARGE SCALE GENOMIC DNA]</scope>
    <source>
        <strain evidence="2 3">DSM 1801</strain>
    </source>
</reference>
<dbReference type="InterPro" id="IPR036078">
    <property type="entry name" value="Spo11/TopoVI_A_sf"/>
</dbReference>
<dbReference type="GO" id="GO:0003677">
    <property type="term" value="F:DNA binding"/>
    <property type="evidence" value="ECO:0007669"/>
    <property type="project" value="InterPro"/>
</dbReference>
<keyword evidence="3" id="KW-1185">Reference proteome</keyword>
<dbReference type="Pfam" id="PF09983">
    <property type="entry name" value="JetD_C"/>
    <property type="match status" value="1"/>
</dbReference>
<dbReference type="Gene3D" id="3.40.1360.10">
    <property type="match status" value="1"/>
</dbReference>
<organism evidence="2 3">
    <name type="scientific">[Clostridium] polysaccharolyticum</name>
    <dbReference type="NCBI Taxonomy" id="29364"/>
    <lineage>
        <taxon>Bacteria</taxon>
        <taxon>Bacillati</taxon>
        <taxon>Bacillota</taxon>
        <taxon>Clostridia</taxon>
        <taxon>Lachnospirales</taxon>
        <taxon>Lachnospiraceae</taxon>
    </lineage>
</organism>
<evidence type="ECO:0000313" key="3">
    <source>
        <dbReference type="Proteomes" id="UP000199800"/>
    </source>
</evidence>
<proteinExistence type="predicted"/>
<sequence>MSKTLAQYLIERYAEGNNKSACDWRAGCNDGVKHPEIDQSVINEIGKQSLIEQAKELEKQKLIKPDWNSFHTDIKKIDFPMSSLDKLYKIVKCPNPRQILREQILFITELKEKTEKSWLVQYYTDILEKLQKGKFVQNADDRLFLKCLYHIAQLKDYTWKRFFSEDVFHDSKLFEKKYEKRVLTVLKKNPNILEGMHDYEILAEYGILTYSQTLAWKGNLVYSIEGNIIDSSSMIYGNIINAQTLVHSVPVSLKGVKKIITIENQANYEDMNYNAENLYIFIHGFPSPKARKFLKHLTAIADKDTPYYHWGDMDLGGIRIFQYLKKELFQKLVPMKMDVKTYIEALQAGYGIPFDEEKRKKYIELDAGELTQLKSCILQHGMDIEQEGVRA</sequence>
<feature type="domain" description="Wadjet protein JetD C-terminal" evidence="1">
    <location>
        <begin position="255"/>
        <end position="389"/>
    </location>
</feature>
<dbReference type="Proteomes" id="UP000199800">
    <property type="component" value="Unassembled WGS sequence"/>
</dbReference>
<protein>
    <recommendedName>
        <fullName evidence="1">Wadjet protein JetD C-terminal domain-containing protein</fullName>
    </recommendedName>
</protein>
<gene>
    <name evidence="2" type="ORF">SAMN04487772_12823</name>
</gene>
<dbReference type="AlphaFoldDB" id="A0A1I0F880"/>
<name>A0A1I0F880_9FIRM</name>
<evidence type="ECO:0000259" key="1">
    <source>
        <dbReference type="Pfam" id="PF09983"/>
    </source>
</evidence>
<dbReference type="SUPFAM" id="SSF56726">
    <property type="entry name" value="DNA topoisomerase IV, alpha subunit"/>
    <property type="match status" value="1"/>
</dbReference>
<dbReference type="InterPro" id="IPR024534">
    <property type="entry name" value="JetD_C"/>
</dbReference>
<accession>A0A1I0F880</accession>
<dbReference type="OrthoDB" id="186173at2"/>
<dbReference type="EMBL" id="FOHN01000028">
    <property type="protein sequence ID" value="SET53483.1"/>
    <property type="molecule type" value="Genomic_DNA"/>
</dbReference>
<evidence type="ECO:0000313" key="2">
    <source>
        <dbReference type="EMBL" id="SET53483.1"/>
    </source>
</evidence>
<dbReference type="RefSeq" id="WP_092478740.1">
    <property type="nucleotide sequence ID" value="NZ_FOHN01000028.1"/>
</dbReference>
<dbReference type="GO" id="GO:0005694">
    <property type="term" value="C:chromosome"/>
    <property type="evidence" value="ECO:0007669"/>
    <property type="project" value="InterPro"/>
</dbReference>
<dbReference type="STRING" id="29364.SAMN04487772_12823"/>